<gene>
    <name evidence="2" type="ORF">Cadr_000023266</name>
</gene>
<comment type="caution">
    <text evidence="2">The sequence shown here is derived from an EMBL/GenBank/DDBJ whole genome shotgun (WGS) entry which is preliminary data.</text>
</comment>
<keyword evidence="3" id="KW-1185">Reference proteome</keyword>
<sequence>MSPSGSPSLLNLPLSPLPLIRTASPTQVRGRDTKGCQQGGAGKAGERWRGLKLTGEGRITSFLCSHQSRDSSQVQVQAPWKP</sequence>
<proteinExistence type="predicted"/>
<reference evidence="2 3" key="1">
    <citation type="journal article" date="2019" name="Mol. Ecol. Resour.">
        <title>Improving Illumina assemblies with Hi-C and long reads: an example with the North African dromedary.</title>
        <authorList>
            <person name="Elbers J.P."/>
            <person name="Rogers M.F."/>
            <person name="Perelman P.L."/>
            <person name="Proskuryakova A.A."/>
            <person name="Serdyukova N.A."/>
            <person name="Johnson W.E."/>
            <person name="Horin P."/>
            <person name="Corander J."/>
            <person name="Murphy D."/>
            <person name="Burger P.A."/>
        </authorList>
    </citation>
    <scope>NUCLEOTIDE SEQUENCE [LARGE SCALE GENOMIC DNA]</scope>
    <source>
        <strain evidence="2">Drom800</strain>
        <tissue evidence="2">Blood</tissue>
    </source>
</reference>
<name>A0A5N4CI77_CAMDR</name>
<dbReference type="Proteomes" id="UP000299084">
    <property type="component" value="Unassembled WGS sequence"/>
</dbReference>
<dbReference type="EMBL" id="JWIN03000023">
    <property type="protein sequence ID" value="KAB1258653.1"/>
    <property type="molecule type" value="Genomic_DNA"/>
</dbReference>
<accession>A0A5N4CI77</accession>
<evidence type="ECO:0000256" key="1">
    <source>
        <dbReference type="SAM" id="MobiDB-lite"/>
    </source>
</evidence>
<organism evidence="2 3">
    <name type="scientific">Camelus dromedarius</name>
    <name type="common">Dromedary</name>
    <name type="synonym">Arabian camel</name>
    <dbReference type="NCBI Taxonomy" id="9838"/>
    <lineage>
        <taxon>Eukaryota</taxon>
        <taxon>Metazoa</taxon>
        <taxon>Chordata</taxon>
        <taxon>Craniata</taxon>
        <taxon>Vertebrata</taxon>
        <taxon>Euteleostomi</taxon>
        <taxon>Mammalia</taxon>
        <taxon>Eutheria</taxon>
        <taxon>Laurasiatheria</taxon>
        <taxon>Artiodactyla</taxon>
        <taxon>Tylopoda</taxon>
        <taxon>Camelidae</taxon>
        <taxon>Camelus</taxon>
    </lineage>
</organism>
<evidence type="ECO:0000313" key="3">
    <source>
        <dbReference type="Proteomes" id="UP000299084"/>
    </source>
</evidence>
<evidence type="ECO:0000313" key="2">
    <source>
        <dbReference type="EMBL" id="KAB1258653.1"/>
    </source>
</evidence>
<feature type="region of interest" description="Disordered" evidence="1">
    <location>
        <begin position="22"/>
        <end position="50"/>
    </location>
</feature>
<dbReference type="AlphaFoldDB" id="A0A5N4CI77"/>
<protein>
    <submittedName>
        <fullName evidence="2">Uncharacterized protein</fullName>
    </submittedName>
</protein>